<reference evidence="1 2" key="1">
    <citation type="journal article" date="2022" name="G3 (Bethesda)">
        <title>Whole-genome sequence and methylome profiling of the almond [Prunus dulcis (Mill.) D.A. Webb] cultivar 'Nonpareil'.</title>
        <authorList>
            <person name="D'Amico-Willman K.M."/>
            <person name="Ouma W.Z."/>
            <person name="Meulia T."/>
            <person name="Sideli G.M."/>
            <person name="Gradziel T.M."/>
            <person name="Fresnedo-Ramirez J."/>
        </authorList>
    </citation>
    <scope>NUCLEOTIDE SEQUENCE [LARGE SCALE GENOMIC DNA]</scope>
    <source>
        <strain evidence="1">Clone GOH B32 T37-40</strain>
    </source>
</reference>
<proteinExistence type="predicted"/>
<evidence type="ECO:0000313" key="2">
    <source>
        <dbReference type="Proteomes" id="UP001054821"/>
    </source>
</evidence>
<keyword evidence="2" id="KW-1185">Reference proteome</keyword>
<accession>A0AAD4WEP4</accession>
<comment type="caution">
    <text evidence="1">The sequence shown here is derived from an EMBL/GenBank/DDBJ whole genome shotgun (WGS) entry which is preliminary data.</text>
</comment>
<dbReference type="Proteomes" id="UP001054821">
    <property type="component" value="Chromosome 2"/>
</dbReference>
<evidence type="ECO:0000313" key="1">
    <source>
        <dbReference type="EMBL" id="KAI5342108.1"/>
    </source>
</evidence>
<name>A0AAD4WEP4_PRUDU</name>
<dbReference type="EMBL" id="JAJFAZ020000002">
    <property type="protein sequence ID" value="KAI5342108.1"/>
    <property type="molecule type" value="Genomic_DNA"/>
</dbReference>
<organism evidence="1 2">
    <name type="scientific">Prunus dulcis</name>
    <name type="common">Almond</name>
    <name type="synonym">Amygdalus dulcis</name>
    <dbReference type="NCBI Taxonomy" id="3755"/>
    <lineage>
        <taxon>Eukaryota</taxon>
        <taxon>Viridiplantae</taxon>
        <taxon>Streptophyta</taxon>
        <taxon>Embryophyta</taxon>
        <taxon>Tracheophyta</taxon>
        <taxon>Spermatophyta</taxon>
        <taxon>Magnoliopsida</taxon>
        <taxon>eudicotyledons</taxon>
        <taxon>Gunneridae</taxon>
        <taxon>Pentapetalae</taxon>
        <taxon>rosids</taxon>
        <taxon>fabids</taxon>
        <taxon>Rosales</taxon>
        <taxon>Rosaceae</taxon>
        <taxon>Amygdaloideae</taxon>
        <taxon>Amygdaleae</taxon>
        <taxon>Prunus</taxon>
    </lineage>
</organism>
<sequence>MSRDVHFDEDASWKWENTDKSEMRVPMVAESQMADCGERQQQVEVCEPSQILDTSTQADGGMTLQDEEILEGSQAIDHTLKKWKSINEIMAQCNMCIVEPENFEEADLDESWRRAMEAELEMIEKNNT</sequence>
<protein>
    <submittedName>
        <fullName evidence="1">Uncharacterized protein</fullName>
    </submittedName>
</protein>
<gene>
    <name evidence="1" type="ORF">L3X38_009983</name>
</gene>
<dbReference type="AlphaFoldDB" id="A0AAD4WEP4"/>